<proteinExistence type="inferred from homology"/>
<keyword evidence="4 10" id="KW-0808">Transferase</keyword>
<dbReference type="CDD" id="cd03784">
    <property type="entry name" value="GT1_Gtf-like"/>
    <property type="match status" value="1"/>
</dbReference>
<dbReference type="EMBL" id="CP026246">
    <property type="protein sequence ID" value="AWP00831.1"/>
    <property type="molecule type" value="Genomic_DNA"/>
</dbReference>
<evidence type="ECO:0000256" key="6">
    <source>
        <dbReference type="ARBA" id="ARBA00022989"/>
    </source>
</evidence>
<comment type="subcellular location">
    <subcellularLocation>
        <location evidence="1">Membrane</location>
    </subcellularLocation>
</comment>
<name>A0A2U9BA45_SCOMX</name>
<dbReference type="Pfam" id="PF00201">
    <property type="entry name" value="UDPGT"/>
    <property type="match status" value="1"/>
</dbReference>
<dbReference type="PANTHER" id="PTHR48043:SF32">
    <property type="entry name" value="UDP-GLUCURONOSYLTRANSFERASE"/>
    <property type="match status" value="1"/>
</dbReference>
<dbReference type="GO" id="GO:0016020">
    <property type="term" value="C:membrane"/>
    <property type="evidence" value="ECO:0007669"/>
    <property type="project" value="UniProtKB-SubCell"/>
</dbReference>
<evidence type="ECO:0000256" key="3">
    <source>
        <dbReference type="ARBA" id="ARBA00022676"/>
    </source>
</evidence>
<keyword evidence="11" id="KW-1185">Reference proteome</keyword>
<evidence type="ECO:0000256" key="9">
    <source>
        <dbReference type="SAM" id="SignalP"/>
    </source>
</evidence>
<evidence type="ECO:0000256" key="8">
    <source>
        <dbReference type="SAM" id="Phobius"/>
    </source>
</evidence>
<dbReference type="STRING" id="52904.ENSSMAP00000024977"/>
<dbReference type="InterPro" id="IPR035595">
    <property type="entry name" value="UDP_glycos_trans_CS"/>
</dbReference>
<evidence type="ECO:0000256" key="5">
    <source>
        <dbReference type="ARBA" id="ARBA00022692"/>
    </source>
</evidence>
<gene>
    <name evidence="10" type="ORF">SMAX5B_012939</name>
</gene>
<keyword evidence="6 8" id="KW-1133">Transmembrane helix</keyword>
<evidence type="ECO:0000256" key="2">
    <source>
        <dbReference type="ARBA" id="ARBA00009995"/>
    </source>
</evidence>
<dbReference type="GO" id="GO:0008194">
    <property type="term" value="F:UDP-glycosyltransferase activity"/>
    <property type="evidence" value="ECO:0007669"/>
    <property type="project" value="InterPro"/>
</dbReference>
<dbReference type="SUPFAM" id="SSF53756">
    <property type="entry name" value="UDP-Glycosyltransferase/glycogen phosphorylase"/>
    <property type="match status" value="1"/>
</dbReference>
<feature type="chain" id="PRO_5016122804" evidence="9">
    <location>
        <begin position="20"/>
        <end position="731"/>
    </location>
</feature>
<feature type="transmembrane region" description="Helical" evidence="8">
    <location>
        <begin position="689"/>
        <end position="720"/>
    </location>
</feature>
<sequence length="731" mass="81227">MSWIIGVTLLLIILADSTAFSDGSCVTKEHIGKCRVFPNGVMKCRSPLLPRNRGEKMDLIKCLCSKANQRSCFALCCLPVFTCKVTSAVGACPCLPLLDCIGCVPPAALAMRASVRERYGIQIVPDSGRVKIRQEVGATGGQAGRGWSAAIAEKEVVGNVGSSGAEAMPEKMVVNQPRPFITTTISNRWTSGIFDCLQDLSQCMSSTLPIFLTGLCFLLLKPTCCSGSSILVVPVDGSHWINMEVILRELHTRGHNITVLRSAHSWYIPSNSSLYTAINVSMLEDETNKDFYNDMLRNVAECRRSLTFIRSFCQQHLLTSMLANGHKILARSAATMLDDNVFMKKLQDSKFDLMLTDPALTLGVILGSYLKLPMVFNVRWINNGEGHFAVAPSPVSYVPVSGSELHDQMDFQERTKNMLHYLYSVVEQDFIINPMYSDLLQRHFPPGTDLLSLERSADIWLLRADFVFEFPRPTMPNVVYIGGFQCKKSRPLPAELEAFMQSSGEHGVVVMSLGTIVSALPRDTTEAMAAAFAQLPQKVVWRFSGKEPSSLGNNTLLVKWLPQNDILGHPKTRAFVAHGGTNGMYEAIYHGVPVLGLPLLFDQFDNVLRLKVRGAARVVEVKSLTKENFLEALKDILETPSYRNNIKHLSELHRDRPMSPMDTAIFWIEYVIRNKGAAHLQPASFSLPWYSYFCLDVAVLIMALVGALVWASVLVCRVLCCRRFRSKIKAE</sequence>
<protein>
    <submittedName>
        <fullName evidence="10">Putative UDP-glucuronosyltransferase 2C1-like</fullName>
    </submittedName>
</protein>
<evidence type="ECO:0000256" key="7">
    <source>
        <dbReference type="ARBA" id="ARBA00023136"/>
    </source>
</evidence>
<evidence type="ECO:0000313" key="10">
    <source>
        <dbReference type="EMBL" id="AWP00831.1"/>
    </source>
</evidence>
<dbReference type="FunFam" id="3.40.50.2000:FF:000001">
    <property type="entry name" value="UDP-glucuronosyltransferase"/>
    <property type="match status" value="1"/>
</dbReference>
<keyword evidence="7 8" id="KW-0472">Membrane</keyword>
<keyword evidence="9" id="KW-0732">Signal</keyword>
<keyword evidence="3" id="KW-0328">Glycosyltransferase</keyword>
<evidence type="ECO:0000313" key="11">
    <source>
        <dbReference type="Proteomes" id="UP000246464"/>
    </source>
</evidence>
<comment type="similarity">
    <text evidence="2">Belongs to the UDP-glycosyltransferase family.</text>
</comment>
<dbReference type="InterPro" id="IPR002213">
    <property type="entry name" value="UDP_glucos_trans"/>
</dbReference>
<dbReference type="PANTHER" id="PTHR48043">
    <property type="entry name" value="EG:EG0003.4 PROTEIN-RELATED"/>
    <property type="match status" value="1"/>
</dbReference>
<evidence type="ECO:0000256" key="1">
    <source>
        <dbReference type="ARBA" id="ARBA00004370"/>
    </source>
</evidence>
<evidence type="ECO:0000256" key="4">
    <source>
        <dbReference type="ARBA" id="ARBA00022679"/>
    </source>
</evidence>
<dbReference type="AlphaFoldDB" id="A0A2U9BA45"/>
<reference evidence="10 11" key="1">
    <citation type="submission" date="2017-12" db="EMBL/GenBank/DDBJ databases">
        <title>Integrating genomic resources of turbot (Scophthalmus maximus) in depth evaluation of genetic and physical mapping variation across individuals.</title>
        <authorList>
            <person name="Martinez P."/>
        </authorList>
    </citation>
    <scope>NUCLEOTIDE SEQUENCE [LARGE SCALE GENOMIC DNA]</scope>
</reference>
<dbReference type="PROSITE" id="PS00375">
    <property type="entry name" value="UDPGT"/>
    <property type="match status" value="1"/>
</dbReference>
<dbReference type="InterPro" id="IPR050271">
    <property type="entry name" value="UDP-glycosyltransferase"/>
</dbReference>
<keyword evidence="5 8" id="KW-0812">Transmembrane</keyword>
<dbReference type="Proteomes" id="UP000246464">
    <property type="component" value="Chromosome 4"/>
</dbReference>
<feature type="signal peptide" evidence="9">
    <location>
        <begin position="1"/>
        <end position="19"/>
    </location>
</feature>
<accession>A0A2U9BA45</accession>
<organism evidence="10 11">
    <name type="scientific">Scophthalmus maximus</name>
    <name type="common">Turbot</name>
    <name type="synonym">Psetta maxima</name>
    <dbReference type="NCBI Taxonomy" id="52904"/>
    <lineage>
        <taxon>Eukaryota</taxon>
        <taxon>Metazoa</taxon>
        <taxon>Chordata</taxon>
        <taxon>Craniata</taxon>
        <taxon>Vertebrata</taxon>
        <taxon>Euteleostomi</taxon>
        <taxon>Actinopterygii</taxon>
        <taxon>Neopterygii</taxon>
        <taxon>Teleostei</taxon>
        <taxon>Neoteleostei</taxon>
        <taxon>Acanthomorphata</taxon>
        <taxon>Carangaria</taxon>
        <taxon>Pleuronectiformes</taxon>
        <taxon>Pleuronectoidei</taxon>
        <taxon>Scophthalmidae</taxon>
        <taxon>Scophthalmus</taxon>
    </lineage>
</organism>
<dbReference type="Gene3D" id="3.40.50.2000">
    <property type="entry name" value="Glycogen Phosphorylase B"/>
    <property type="match status" value="1"/>
</dbReference>